<reference evidence="2 3" key="1">
    <citation type="journal article" date="2012" name="Genome Biol.">
        <title>Genome and low-iron response of an oceanic diatom adapted to chronic iron limitation.</title>
        <authorList>
            <person name="Lommer M."/>
            <person name="Specht M."/>
            <person name="Roy A.S."/>
            <person name="Kraemer L."/>
            <person name="Andreson R."/>
            <person name="Gutowska M.A."/>
            <person name="Wolf J."/>
            <person name="Bergner S.V."/>
            <person name="Schilhabel M.B."/>
            <person name="Klostermeier U.C."/>
            <person name="Beiko R.G."/>
            <person name="Rosenstiel P."/>
            <person name="Hippler M."/>
            <person name="Laroche J."/>
        </authorList>
    </citation>
    <scope>NUCLEOTIDE SEQUENCE [LARGE SCALE GENOMIC DNA]</scope>
    <source>
        <strain evidence="2 3">CCMP1005</strain>
    </source>
</reference>
<dbReference type="EMBL" id="AGNL01047132">
    <property type="protein sequence ID" value="EJK47284.1"/>
    <property type="molecule type" value="Genomic_DNA"/>
</dbReference>
<name>K0R5X2_THAOC</name>
<accession>K0R5X2</accession>
<evidence type="ECO:0000313" key="3">
    <source>
        <dbReference type="Proteomes" id="UP000266841"/>
    </source>
</evidence>
<gene>
    <name evidence="2" type="ORF">THAOC_34006</name>
</gene>
<evidence type="ECO:0000313" key="2">
    <source>
        <dbReference type="EMBL" id="EJK47284.1"/>
    </source>
</evidence>
<protein>
    <submittedName>
        <fullName evidence="2">Uncharacterized protein</fullName>
    </submittedName>
</protein>
<evidence type="ECO:0000256" key="1">
    <source>
        <dbReference type="SAM" id="MobiDB-lite"/>
    </source>
</evidence>
<dbReference type="AlphaFoldDB" id="K0R5X2"/>
<proteinExistence type="predicted"/>
<dbReference type="Proteomes" id="UP000266841">
    <property type="component" value="Unassembled WGS sequence"/>
</dbReference>
<organism evidence="2 3">
    <name type="scientific">Thalassiosira oceanica</name>
    <name type="common">Marine diatom</name>
    <dbReference type="NCBI Taxonomy" id="159749"/>
    <lineage>
        <taxon>Eukaryota</taxon>
        <taxon>Sar</taxon>
        <taxon>Stramenopiles</taxon>
        <taxon>Ochrophyta</taxon>
        <taxon>Bacillariophyta</taxon>
        <taxon>Coscinodiscophyceae</taxon>
        <taxon>Thalassiosirophycidae</taxon>
        <taxon>Thalassiosirales</taxon>
        <taxon>Thalassiosiraceae</taxon>
        <taxon>Thalassiosira</taxon>
    </lineage>
</organism>
<sequence>MVIVAWVRLGQSPNDSISPRIGDMAVPTFSLSPLGPGHGAPRTLCNSSPLGGGPRTLCSSSPLGPGHGPGNGSPRIL</sequence>
<comment type="caution">
    <text evidence="2">The sequence shown here is derived from an EMBL/GenBank/DDBJ whole genome shotgun (WGS) entry which is preliminary data.</text>
</comment>
<keyword evidence="3" id="KW-1185">Reference proteome</keyword>
<feature type="region of interest" description="Disordered" evidence="1">
    <location>
        <begin position="37"/>
        <end position="77"/>
    </location>
</feature>